<dbReference type="OrthoDB" id="5600002at2759"/>
<sequence>MGRKPGIPLAGPSNLSPGTSSAQTFMQLSRSPSQPSTPGHMQQSPSLANRQPRDPQINVDIQNIGAQAKHDLGLDEKDSSALTQDDKHRIVNQVRRIGLAQMSRKPGIPPARPSNISPEHALKK</sequence>
<organism evidence="2 3">
    <name type="scientific">Pisolithus tinctorius Marx 270</name>
    <dbReference type="NCBI Taxonomy" id="870435"/>
    <lineage>
        <taxon>Eukaryota</taxon>
        <taxon>Fungi</taxon>
        <taxon>Dikarya</taxon>
        <taxon>Basidiomycota</taxon>
        <taxon>Agaricomycotina</taxon>
        <taxon>Agaricomycetes</taxon>
        <taxon>Agaricomycetidae</taxon>
        <taxon>Boletales</taxon>
        <taxon>Sclerodermatineae</taxon>
        <taxon>Pisolithaceae</taxon>
        <taxon>Pisolithus</taxon>
    </lineage>
</organism>
<dbReference type="AlphaFoldDB" id="A0A0C3N7J3"/>
<protein>
    <submittedName>
        <fullName evidence="2">Uncharacterized protein</fullName>
    </submittedName>
</protein>
<proteinExistence type="predicted"/>
<feature type="region of interest" description="Disordered" evidence="1">
    <location>
        <begin position="68"/>
        <end position="87"/>
    </location>
</feature>
<dbReference type="EMBL" id="KN832035">
    <property type="protein sequence ID" value="KIN97019.1"/>
    <property type="molecule type" value="Genomic_DNA"/>
</dbReference>
<reference evidence="2 3" key="1">
    <citation type="submission" date="2014-04" db="EMBL/GenBank/DDBJ databases">
        <authorList>
            <consortium name="DOE Joint Genome Institute"/>
            <person name="Kuo A."/>
            <person name="Kohler A."/>
            <person name="Costa M.D."/>
            <person name="Nagy L.G."/>
            <person name="Floudas D."/>
            <person name="Copeland A."/>
            <person name="Barry K.W."/>
            <person name="Cichocki N."/>
            <person name="Veneault-Fourrey C."/>
            <person name="LaButti K."/>
            <person name="Lindquist E.A."/>
            <person name="Lipzen A."/>
            <person name="Lundell T."/>
            <person name="Morin E."/>
            <person name="Murat C."/>
            <person name="Sun H."/>
            <person name="Tunlid A."/>
            <person name="Henrissat B."/>
            <person name="Grigoriev I.V."/>
            <person name="Hibbett D.S."/>
            <person name="Martin F."/>
            <person name="Nordberg H.P."/>
            <person name="Cantor M.N."/>
            <person name="Hua S.X."/>
        </authorList>
    </citation>
    <scope>NUCLEOTIDE SEQUENCE [LARGE SCALE GENOMIC DNA]</scope>
    <source>
        <strain evidence="2 3">Marx 270</strain>
    </source>
</reference>
<gene>
    <name evidence="2" type="ORF">M404DRAFT_918697</name>
</gene>
<evidence type="ECO:0000256" key="1">
    <source>
        <dbReference type="SAM" id="MobiDB-lite"/>
    </source>
</evidence>
<dbReference type="InParanoid" id="A0A0C3N7J3"/>
<name>A0A0C3N7J3_PISTI</name>
<evidence type="ECO:0000313" key="3">
    <source>
        <dbReference type="Proteomes" id="UP000054217"/>
    </source>
</evidence>
<feature type="region of interest" description="Disordered" evidence="1">
    <location>
        <begin position="97"/>
        <end position="124"/>
    </location>
</feature>
<dbReference type="HOGENOM" id="CLU_2004856_0_0_1"/>
<keyword evidence="3" id="KW-1185">Reference proteome</keyword>
<feature type="region of interest" description="Disordered" evidence="1">
    <location>
        <begin position="1"/>
        <end position="57"/>
    </location>
</feature>
<accession>A0A0C3N7J3</accession>
<dbReference type="Proteomes" id="UP000054217">
    <property type="component" value="Unassembled WGS sequence"/>
</dbReference>
<reference evidence="3" key="2">
    <citation type="submission" date="2015-01" db="EMBL/GenBank/DDBJ databases">
        <title>Evolutionary Origins and Diversification of the Mycorrhizal Mutualists.</title>
        <authorList>
            <consortium name="DOE Joint Genome Institute"/>
            <consortium name="Mycorrhizal Genomics Consortium"/>
            <person name="Kohler A."/>
            <person name="Kuo A."/>
            <person name="Nagy L.G."/>
            <person name="Floudas D."/>
            <person name="Copeland A."/>
            <person name="Barry K.W."/>
            <person name="Cichocki N."/>
            <person name="Veneault-Fourrey C."/>
            <person name="LaButti K."/>
            <person name="Lindquist E.A."/>
            <person name="Lipzen A."/>
            <person name="Lundell T."/>
            <person name="Morin E."/>
            <person name="Murat C."/>
            <person name="Riley R."/>
            <person name="Ohm R."/>
            <person name="Sun H."/>
            <person name="Tunlid A."/>
            <person name="Henrissat B."/>
            <person name="Grigoriev I.V."/>
            <person name="Hibbett D.S."/>
            <person name="Martin F."/>
        </authorList>
    </citation>
    <scope>NUCLEOTIDE SEQUENCE [LARGE SCALE GENOMIC DNA]</scope>
    <source>
        <strain evidence="3">Marx 270</strain>
    </source>
</reference>
<evidence type="ECO:0000313" key="2">
    <source>
        <dbReference type="EMBL" id="KIN97019.1"/>
    </source>
</evidence>
<feature type="compositionally biased region" description="Polar residues" evidence="1">
    <location>
        <begin position="13"/>
        <end position="49"/>
    </location>
</feature>